<evidence type="ECO:0000313" key="5">
    <source>
        <dbReference type="Proteomes" id="UP000247523"/>
    </source>
</evidence>
<dbReference type="EMBL" id="QICS01000012">
    <property type="protein sequence ID" value="PXV86711.1"/>
    <property type="molecule type" value="Genomic_DNA"/>
</dbReference>
<comment type="caution">
    <text evidence="3">The sequence shown here is derived from an EMBL/GenBank/DDBJ whole genome shotgun (WGS) entry which is preliminary data.</text>
</comment>
<dbReference type="EMBL" id="NOKA02000005">
    <property type="protein sequence ID" value="RDY32207.1"/>
    <property type="molecule type" value="Genomic_DNA"/>
</dbReference>
<keyword evidence="1" id="KW-0812">Transmembrane</keyword>
<sequence>MENYIAPSMSADLAVTEDFVVWYVIAIAILVALAATIVAACALFCIAKGKTFSGQWSYTDGGGSVKIGCQ</sequence>
<dbReference type="AlphaFoldDB" id="A0A255IJ49"/>
<gene>
    <name evidence="2" type="ORF">C8E03_11290</name>
    <name evidence="3" type="ORF">CG710_005880</name>
</gene>
<reference evidence="3 4" key="1">
    <citation type="journal article" date="2017" name="Genome Announc.">
        <title>Draft Genome Sequence of a Sporulating and Motile Strain of Lachnotalea glycerini Isolated from Water in Quebec City, Canada.</title>
        <authorList>
            <person name="Maheux A.F."/>
            <person name="Boudreau D.K."/>
            <person name="Berube E."/>
            <person name="Boissinot M."/>
            <person name="Raymond F."/>
            <person name="Brodeur S."/>
            <person name="Corbeil J."/>
            <person name="Isabel S."/>
            <person name="Omar R.F."/>
            <person name="Bergeron M.G."/>
        </authorList>
    </citation>
    <scope>NUCLEOTIDE SEQUENCE [LARGE SCALE GENOMIC DNA]</scope>
    <source>
        <strain evidence="3 4">CCRI-19302</strain>
    </source>
</reference>
<feature type="transmembrane region" description="Helical" evidence="1">
    <location>
        <begin position="20"/>
        <end position="47"/>
    </location>
</feature>
<dbReference type="Proteomes" id="UP000247523">
    <property type="component" value="Unassembled WGS sequence"/>
</dbReference>
<evidence type="ECO:0000313" key="4">
    <source>
        <dbReference type="Proteomes" id="UP000216411"/>
    </source>
</evidence>
<organism evidence="3 4">
    <name type="scientific">Lachnotalea glycerini</name>
    <dbReference type="NCBI Taxonomy" id="1763509"/>
    <lineage>
        <taxon>Bacteria</taxon>
        <taxon>Bacillati</taxon>
        <taxon>Bacillota</taxon>
        <taxon>Clostridia</taxon>
        <taxon>Lachnospirales</taxon>
        <taxon>Lachnospiraceae</taxon>
        <taxon>Lachnotalea</taxon>
    </lineage>
</organism>
<keyword evidence="1" id="KW-1133">Transmembrane helix</keyword>
<dbReference type="RefSeq" id="WP_094376829.1">
    <property type="nucleotide sequence ID" value="NZ_NOKA02000005.1"/>
</dbReference>
<evidence type="ECO:0000313" key="2">
    <source>
        <dbReference type="EMBL" id="PXV86711.1"/>
    </source>
</evidence>
<dbReference type="Proteomes" id="UP000216411">
    <property type="component" value="Unassembled WGS sequence"/>
</dbReference>
<evidence type="ECO:0000256" key="1">
    <source>
        <dbReference type="SAM" id="Phobius"/>
    </source>
</evidence>
<keyword evidence="4" id="KW-1185">Reference proteome</keyword>
<evidence type="ECO:0000313" key="3">
    <source>
        <dbReference type="EMBL" id="RDY32207.1"/>
    </source>
</evidence>
<reference evidence="3" key="3">
    <citation type="submission" date="2018-07" db="EMBL/GenBank/DDBJ databases">
        <authorList>
            <person name="Quirk P.G."/>
            <person name="Krulwich T.A."/>
        </authorList>
    </citation>
    <scope>NUCLEOTIDE SEQUENCE</scope>
    <source>
        <strain evidence="3">CCRI-19302</strain>
    </source>
</reference>
<name>A0A255IJ49_9FIRM</name>
<reference evidence="2 5" key="2">
    <citation type="submission" date="2018-05" db="EMBL/GenBank/DDBJ databases">
        <title>Genomic Encyclopedia of Type Strains, Phase IV (KMG-IV): sequencing the most valuable type-strain genomes for metagenomic binning, comparative biology and taxonomic classification.</title>
        <authorList>
            <person name="Goeker M."/>
        </authorList>
    </citation>
    <scope>NUCLEOTIDE SEQUENCE [LARGE SCALE GENOMIC DNA]</scope>
    <source>
        <strain evidence="2 5">DSM 28816</strain>
    </source>
</reference>
<protein>
    <submittedName>
        <fullName evidence="3">Uncharacterized protein</fullName>
    </submittedName>
</protein>
<proteinExistence type="predicted"/>
<accession>A0A255IJ49</accession>
<keyword evidence="1" id="KW-0472">Membrane</keyword>